<name>A0A8J0R129_XENTR</name>
<reference evidence="3" key="1">
    <citation type="submission" date="2025-08" db="UniProtKB">
        <authorList>
            <consortium name="RefSeq"/>
        </authorList>
    </citation>
    <scope>IDENTIFICATION</scope>
    <source>
        <strain evidence="3">Nigerian</strain>
        <tissue evidence="3">Liver and blood</tissue>
    </source>
</reference>
<evidence type="ECO:0000313" key="2">
    <source>
        <dbReference type="Proteomes" id="UP000008143"/>
    </source>
</evidence>
<dbReference type="GeneID" id="101733193"/>
<feature type="region of interest" description="Disordered" evidence="1">
    <location>
        <begin position="1"/>
        <end position="91"/>
    </location>
</feature>
<proteinExistence type="predicted"/>
<dbReference type="Xenbase" id="XB-GENE-29086787">
    <property type="gene designation" value="LOC101733193"/>
</dbReference>
<gene>
    <name evidence="3 4" type="primary">LOC101733193</name>
</gene>
<dbReference type="KEGG" id="xtr:101733193"/>
<accession>A0A8J0R129</accession>
<protein>
    <submittedName>
        <fullName evidence="3">Oleosin-B6-like</fullName>
    </submittedName>
</protein>
<dbReference type="RefSeq" id="XP_004916099.1">
    <property type="nucleotide sequence ID" value="XM_004916042.4"/>
</dbReference>
<dbReference type="AGR" id="Xenbase:XB-GENE-29086787"/>
<organism evidence="2 3">
    <name type="scientific">Xenopus tropicalis</name>
    <name type="common">Western clawed frog</name>
    <name type="synonym">Silurana tropicalis</name>
    <dbReference type="NCBI Taxonomy" id="8364"/>
    <lineage>
        <taxon>Eukaryota</taxon>
        <taxon>Metazoa</taxon>
        <taxon>Chordata</taxon>
        <taxon>Craniata</taxon>
        <taxon>Vertebrata</taxon>
        <taxon>Euteleostomi</taxon>
        <taxon>Amphibia</taxon>
        <taxon>Batrachia</taxon>
        <taxon>Anura</taxon>
        <taxon>Pipoidea</taxon>
        <taxon>Pipidae</taxon>
        <taxon>Xenopodinae</taxon>
        <taxon>Xenopus</taxon>
        <taxon>Silurana</taxon>
    </lineage>
</organism>
<evidence type="ECO:0000313" key="3">
    <source>
        <dbReference type="RefSeq" id="XP_004916099.1"/>
    </source>
</evidence>
<feature type="compositionally biased region" description="Pro residues" evidence="1">
    <location>
        <begin position="11"/>
        <end position="21"/>
    </location>
</feature>
<dbReference type="Proteomes" id="UP000008143">
    <property type="component" value="Chromosome 7"/>
</dbReference>
<keyword evidence="2" id="KW-1185">Reference proteome</keyword>
<dbReference type="AlphaFoldDB" id="A0A8J0R129"/>
<feature type="compositionally biased region" description="Low complexity" evidence="1">
    <location>
        <begin position="22"/>
        <end position="42"/>
    </location>
</feature>
<sequence>MAELHLDVAPQHPPEAQPQPQAPLDAHQAPEAPGAPEAPAAPQDSPHAPDSPQAHYAPLAEDWEKASPPADPDEGTSRQTEDVGTQTTPCRIDLTLRSMQEDLATMKAQLA</sequence>
<evidence type="ECO:0000256" key="1">
    <source>
        <dbReference type="SAM" id="MobiDB-lite"/>
    </source>
</evidence>
<evidence type="ECO:0000313" key="4">
    <source>
        <dbReference type="Xenbase" id="XB-GENE-29086787"/>
    </source>
</evidence>